<evidence type="ECO:0008006" key="4">
    <source>
        <dbReference type="Google" id="ProtNLM"/>
    </source>
</evidence>
<keyword evidence="1" id="KW-0732">Signal</keyword>
<proteinExistence type="predicted"/>
<dbReference type="Proteomes" id="UP000199417">
    <property type="component" value="Unassembled WGS sequence"/>
</dbReference>
<evidence type="ECO:0000313" key="3">
    <source>
        <dbReference type="Proteomes" id="UP000199417"/>
    </source>
</evidence>
<sequence length="295" mass="29629">MQNKRIRRLATPITAGAVVGITMLGGVPAQAAPITTTFKAACLVTPSAVAGPTTEAQDSSVSIDAPATVNAGEEYDVTIAPPPISYPNSVSGASVQNVSRIKIDVAVPQNAEFLGATIVPGTGSGLSGVTPNVLRVNENGNVDPNGTIIRLSGNNSVIGNGPGASKNSEGGIVAKAVSGEKTTFQLPQVKARLKAGPSGNVDIKLRTAGEAGAWGNDKNFLTFLPKATLVITAWAPTQCTPRNTGGAADPLNSGAGPLATTTITEADKQTTTTVVAPGSVKNGSEVTLTANVNPA</sequence>
<protein>
    <recommendedName>
        <fullName evidence="4">Dehydratase</fullName>
    </recommendedName>
</protein>
<gene>
    <name evidence="2" type="ORF">SAMN05444580_1401</name>
</gene>
<evidence type="ECO:0000256" key="1">
    <source>
        <dbReference type="SAM" id="SignalP"/>
    </source>
</evidence>
<accession>A0A1G7F334</accession>
<name>A0A1G7F334_9NOCA</name>
<dbReference type="EMBL" id="FNAB01000040">
    <property type="protein sequence ID" value="SDE69945.1"/>
    <property type="molecule type" value="Genomic_DNA"/>
</dbReference>
<keyword evidence="3" id="KW-1185">Reference proteome</keyword>
<dbReference type="AlphaFoldDB" id="A0A1G7F334"/>
<reference evidence="2 3" key="1">
    <citation type="submission" date="2016-10" db="EMBL/GenBank/DDBJ databases">
        <authorList>
            <person name="de Groot N.N."/>
        </authorList>
    </citation>
    <scope>NUCLEOTIDE SEQUENCE [LARGE SCALE GENOMIC DNA]</scope>
    <source>
        <strain evidence="2 3">JCM 11308</strain>
    </source>
</reference>
<evidence type="ECO:0000313" key="2">
    <source>
        <dbReference type="EMBL" id="SDE69945.1"/>
    </source>
</evidence>
<organism evidence="2 3">
    <name type="scientific">Rhodococcus tukisamuensis</name>
    <dbReference type="NCBI Taxonomy" id="168276"/>
    <lineage>
        <taxon>Bacteria</taxon>
        <taxon>Bacillati</taxon>
        <taxon>Actinomycetota</taxon>
        <taxon>Actinomycetes</taxon>
        <taxon>Mycobacteriales</taxon>
        <taxon>Nocardiaceae</taxon>
        <taxon>Rhodococcus</taxon>
    </lineage>
</organism>
<feature type="chain" id="PRO_5011758298" description="Dehydratase" evidence="1">
    <location>
        <begin position="32"/>
        <end position="295"/>
    </location>
</feature>
<feature type="signal peptide" evidence="1">
    <location>
        <begin position="1"/>
        <end position="31"/>
    </location>
</feature>
<feature type="non-terminal residue" evidence="2">
    <location>
        <position position="295"/>
    </location>
</feature>